<dbReference type="Gene3D" id="3.40.50.300">
    <property type="entry name" value="P-loop containing nucleotide triphosphate hydrolases"/>
    <property type="match status" value="1"/>
</dbReference>
<organism evidence="2 3">
    <name type="scientific">Microcoleus asticus IPMA8</name>
    <dbReference type="NCBI Taxonomy" id="2563858"/>
    <lineage>
        <taxon>Bacteria</taxon>
        <taxon>Bacillati</taxon>
        <taxon>Cyanobacteriota</taxon>
        <taxon>Cyanophyceae</taxon>
        <taxon>Oscillatoriophycideae</taxon>
        <taxon>Oscillatoriales</taxon>
        <taxon>Microcoleaceae</taxon>
        <taxon>Microcoleus</taxon>
        <taxon>Microcoleus asticus</taxon>
    </lineage>
</organism>
<sequence length="208" mass="23430">MANKARNKSGKFAPKSEVPRKIRSVNLTDTAWQWLATVADKAGMSRNDYLEALASGNSPFMGMPQPLPQPFIETVQEEIETHDANMVKQPDSELLLLFIEMAGLEVVRADNQRLHNNLGNLEAQREQLNQELAEIQSQLVAERALREKIERELSELKQNSVQATMGYSRDTCKCDSFWRNPFLGGIPGFSRVTLMGLSPHFNPLLMTT</sequence>
<reference evidence="2 3" key="1">
    <citation type="journal article" date="2020" name="Sci. Rep.">
        <title>A novel cyanobacterial geosmin producer, revising GeoA distribution and dispersion patterns in Bacteria.</title>
        <authorList>
            <person name="Churro C."/>
            <person name="Semedo-Aguiar A.P."/>
            <person name="Silva A.D."/>
            <person name="Pereira-Leal J.B."/>
            <person name="Leite R.B."/>
        </authorList>
    </citation>
    <scope>NUCLEOTIDE SEQUENCE [LARGE SCALE GENOMIC DNA]</scope>
    <source>
        <strain evidence="2 3">IPMA8</strain>
    </source>
</reference>
<dbReference type="InterPro" id="IPR027417">
    <property type="entry name" value="P-loop_NTPase"/>
</dbReference>
<proteinExistence type="predicted"/>
<accession>A0ABX2D6U5</accession>
<name>A0ABX2D6U5_9CYAN</name>
<dbReference type="Proteomes" id="UP000702425">
    <property type="component" value="Unassembled WGS sequence"/>
</dbReference>
<protein>
    <submittedName>
        <fullName evidence="2">Uncharacterized protein</fullName>
    </submittedName>
</protein>
<dbReference type="EMBL" id="SRRZ01000213">
    <property type="protein sequence ID" value="NQE38381.1"/>
    <property type="molecule type" value="Genomic_DNA"/>
</dbReference>
<keyword evidence="3" id="KW-1185">Reference proteome</keyword>
<evidence type="ECO:0000313" key="2">
    <source>
        <dbReference type="EMBL" id="NQE38381.1"/>
    </source>
</evidence>
<evidence type="ECO:0000256" key="1">
    <source>
        <dbReference type="SAM" id="Coils"/>
    </source>
</evidence>
<gene>
    <name evidence="2" type="ORF">E5S67_06166</name>
</gene>
<comment type="caution">
    <text evidence="2">The sequence shown here is derived from an EMBL/GenBank/DDBJ whole genome shotgun (WGS) entry which is preliminary data.</text>
</comment>
<keyword evidence="1" id="KW-0175">Coiled coil</keyword>
<evidence type="ECO:0000313" key="3">
    <source>
        <dbReference type="Proteomes" id="UP000702425"/>
    </source>
</evidence>
<feature type="coiled-coil region" evidence="1">
    <location>
        <begin position="104"/>
        <end position="159"/>
    </location>
</feature>